<dbReference type="Proteomes" id="UP000235162">
    <property type="component" value="Unassembled WGS sequence"/>
</dbReference>
<dbReference type="AlphaFoldDB" id="A0AAP8MB60"/>
<gene>
    <name evidence="1" type="ORF">C0029_18690</name>
</gene>
<organism evidence="1 2">
    <name type="scientific">Halioglobus japonicus</name>
    <dbReference type="NCBI Taxonomy" id="930805"/>
    <lineage>
        <taxon>Bacteria</taxon>
        <taxon>Pseudomonadati</taxon>
        <taxon>Pseudomonadota</taxon>
        <taxon>Gammaproteobacteria</taxon>
        <taxon>Cellvibrionales</taxon>
        <taxon>Halieaceae</taxon>
        <taxon>Halioglobus</taxon>
    </lineage>
</organism>
<protein>
    <recommendedName>
        <fullName evidence="3">VOC domain-containing protein</fullName>
    </recommendedName>
</protein>
<dbReference type="KEGG" id="hja:BST95_06800"/>
<dbReference type="Pfam" id="PF13669">
    <property type="entry name" value="Glyoxalase_4"/>
    <property type="match status" value="1"/>
</dbReference>
<proteinExistence type="predicted"/>
<dbReference type="EMBL" id="PKUR01000008">
    <property type="protein sequence ID" value="PLW84545.1"/>
    <property type="molecule type" value="Genomic_DNA"/>
</dbReference>
<comment type="caution">
    <text evidence="1">The sequence shown here is derived from an EMBL/GenBank/DDBJ whole genome shotgun (WGS) entry which is preliminary data.</text>
</comment>
<sequence>MFAAFDRAYLDIPSPDTALNEYTSLLGIAPQGNCLSLANLDICLRETAGEPGIAGLNLLDDDLAVGTEQALDTAALSIAMAASHHRDPEYRQINSATGIYAVDHLVLQTRDADACIALFGEQLGLRLALDQEVPEWGGRMLFFRHGKMTLEVIQNLKEPPVHDFFWGITYLCHDIDQTIAALDERTVAHSPIRSGRKPGTRVATIKSHTLGIPTLIIGPA</sequence>
<reference evidence="1 2" key="1">
    <citation type="submission" date="2018-01" db="EMBL/GenBank/DDBJ databases">
        <title>The draft genome sequence of Halioglobus japonicus S1-36.</title>
        <authorList>
            <person name="Du Z.-J."/>
            <person name="Shi M.-J."/>
        </authorList>
    </citation>
    <scope>NUCLEOTIDE SEQUENCE [LARGE SCALE GENOMIC DNA]</scope>
    <source>
        <strain evidence="1 2">S1-36</strain>
    </source>
</reference>
<evidence type="ECO:0008006" key="3">
    <source>
        <dbReference type="Google" id="ProtNLM"/>
    </source>
</evidence>
<dbReference type="InterPro" id="IPR029068">
    <property type="entry name" value="Glyas_Bleomycin-R_OHBP_Dase"/>
</dbReference>
<name>A0AAP8MB60_9GAMM</name>
<dbReference type="SUPFAM" id="SSF54593">
    <property type="entry name" value="Glyoxalase/Bleomycin resistance protein/Dihydroxybiphenyl dioxygenase"/>
    <property type="match status" value="1"/>
</dbReference>
<accession>A0AAP8MB60</accession>
<dbReference type="Gene3D" id="3.10.180.10">
    <property type="entry name" value="2,3-Dihydroxybiphenyl 1,2-Dioxygenase, domain 1"/>
    <property type="match status" value="1"/>
</dbReference>
<evidence type="ECO:0000313" key="2">
    <source>
        <dbReference type="Proteomes" id="UP000235162"/>
    </source>
</evidence>
<dbReference type="RefSeq" id="WP_084198641.1">
    <property type="nucleotide sequence ID" value="NZ_BMYL01000011.1"/>
</dbReference>
<keyword evidence="2" id="KW-1185">Reference proteome</keyword>
<evidence type="ECO:0000313" key="1">
    <source>
        <dbReference type="EMBL" id="PLW84545.1"/>
    </source>
</evidence>